<name>F4RIB0_MELLP</name>
<keyword evidence="1" id="KW-0812">Transmembrane</keyword>
<feature type="transmembrane region" description="Helical" evidence="1">
    <location>
        <begin position="26"/>
        <end position="45"/>
    </location>
</feature>
<evidence type="ECO:0000313" key="2">
    <source>
        <dbReference type="EMBL" id="EGG07996.1"/>
    </source>
</evidence>
<dbReference type="HOGENOM" id="CLU_2210599_0_0_1"/>
<keyword evidence="1" id="KW-0472">Membrane</keyword>
<evidence type="ECO:0000313" key="3">
    <source>
        <dbReference type="Proteomes" id="UP000001072"/>
    </source>
</evidence>
<dbReference type="EMBL" id="GL883102">
    <property type="protein sequence ID" value="EGG07996.1"/>
    <property type="molecule type" value="Genomic_DNA"/>
</dbReference>
<dbReference type="RefSeq" id="XP_007408761.1">
    <property type="nucleotide sequence ID" value="XM_007408699.1"/>
</dbReference>
<protein>
    <submittedName>
        <fullName evidence="2">Uncharacterized protein</fullName>
    </submittedName>
</protein>
<dbReference type="VEuPathDB" id="FungiDB:MELLADRAFT_105487"/>
<keyword evidence="1" id="KW-1133">Transmembrane helix</keyword>
<dbReference type="Proteomes" id="UP000001072">
    <property type="component" value="Unassembled WGS sequence"/>
</dbReference>
<organism evidence="3">
    <name type="scientific">Melampsora larici-populina (strain 98AG31 / pathotype 3-4-7)</name>
    <name type="common">Poplar leaf rust fungus</name>
    <dbReference type="NCBI Taxonomy" id="747676"/>
    <lineage>
        <taxon>Eukaryota</taxon>
        <taxon>Fungi</taxon>
        <taxon>Dikarya</taxon>
        <taxon>Basidiomycota</taxon>
        <taxon>Pucciniomycotina</taxon>
        <taxon>Pucciniomycetes</taxon>
        <taxon>Pucciniales</taxon>
        <taxon>Melampsoraceae</taxon>
        <taxon>Melampsora</taxon>
    </lineage>
</organism>
<accession>F4RIB0</accession>
<sequence>MSQFTHAGGRVDNNLAIVFPWIIQDVWYVIELTILLAIMFAKASWCGICHGMRMSAAHWLAVLPGARNQDARCQVVVLHFFGATRKVPKCKIDDKVVYSLYRDTSSS</sequence>
<gene>
    <name evidence="2" type="ORF">MELLADRAFT_105487</name>
</gene>
<dbReference type="GeneID" id="18922621"/>
<dbReference type="InParanoid" id="F4RIB0"/>
<reference evidence="3" key="1">
    <citation type="journal article" date="2011" name="Proc. Natl. Acad. Sci. U.S.A.">
        <title>Obligate biotrophy features unraveled by the genomic analysis of rust fungi.</title>
        <authorList>
            <person name="Duplessis S."/>
            <person name="Cuomo C.A."/>
            <person name="Lin Y.-C."/>
            <person name="Aerts A."/>
            <person name="Tisserant E."/>
            <person name="Veneault-Fourrey C."/>
            <person name="Joly D.L."/>
            <person name="Hacquard S."/>
            <person name="Amselem J."/>
            <person name="Cantarel B.L."/>
            <person name="Chiu R."/>
            <person name="Coutinho P.M."/>
            <person name="Feau N."/>
            <person name="Field M."/>
            <person name="Frey P."/>
            <person name="Gelhaye E."/>
            <person name="Goldberg J."/>
            <person name="Grabherr M.G."/>
            <person name="Kodira C.D."/>
            <person name="Kohler A."/>
            <person name="Kuees U."/>
            <person name="Lindquist E.A."/>
            <person name="Lucas S.M."/>
            <person name="Mago R."/>
            <person name="Mauceli E."/>
            <person name="Morin E."/>
            <person name="Murat C."/>
            <person name="Pangilinan J.L."/>
            <person name="Park R."/>
            <person name="Pearson M."/>
            <person name="Quesneville H."/>
            <person name="Rouhier N."/>
            <person name="Sakthikumar S."/>
            <person name="Salamov A.A."/>
            <person name="Schmutz J."/>
            <person name="Selles B."/>
            <person name="Shapiro H."/>
            <person name="Tanguay P."/>
            <person name="Tuskan G.A."/>
            <person name="Henrissat B."/>
            <person name="Van de Peer Y."/>
            <person name="Rouze P."/>
            <person name="Ellis J.G."/>
            <person name="Dodds P.N."/>
            <person name="Schein J.E."/>
            <person name="Zhong S."/>
            <person name="Hamelin R.C."/>
            <person name="Grigoriev I.V."/>
            <person name="Szabo L.J."/>
            <person name="Martin F."/>
        </authorList>
    </citation>
    <scope>NUCLEOTIDE SEQUENCE [LARGE SCALE GENOMIC DNA]</scope>
    <source>
        <strain evidence="3">98AG31 / pathotype 3-4-7</strain>
    </source>
</reference>
<dbReference type="KEGG" id="mlr:MELLADRAFT_105487"/>
<evidence type="ECO:0000256" key="1">
    <source>
        <dbReference type="SAM" id="Phobius"/>
    </source>
</evidence>
<proteinExistence type="predicted"/>
<keyword evidence="3" id="KW-1185">Reference proteome</keyword>
<dbReference type="AlphaFoldDB" id="F4RIB0"/>